<comment type="caution">
    <text evidence="1">The sequence shown here is derived from an EMBL/GenBank/DDBJ whole genome shotgun (WGS) entry which is preliminary data.</text>
</comment>
<dbReference type="RefSeq" id="WP_058440999.1">
    <property type="nucleotide sequence ID" value="NZ_CAAAHU010000009.1"/>
</dbReference>
<dbReference type="EMBL" id="LNXV01000007">
    <property type="protein sequence ID" value="KTC85104.1"/>
    <property type="molecule type" value="Genomic_DNA"/>
</dbReference>
<gene>
    <name evidence="1" type="ORF">Lbru_0900</name>
</gene>
<dbReference type="STRING" id="29422.Lbru_0900"/>
<evidence type="ECO:0000313" key="2">
    <source>
        <dbReference type="Proteomes" id="UP000054742"/>
    </source>
</evidence>
<proteinExistence type="predicted"/>
<reference evidence="1 2" key="1">
    <citation type="submission" date="2015-11" db="EMBL/GenBank/DDBJ databases">
        <title>Genomic analysis of 38 Legionella species identifies large and diverse effector repertoires.</title>
        <authorList>
            <person name="Burstein D."/>
            <person name="Amaro F."/>
            <person name="Zusman T."/>
            <person name="Lifshitz Z."/>
            <person name="Cohen O."/>
            <person name="Gilbert J.A."/>
            <person name="Pupko T."/>
            <person name="Shuman H.A."/>
            <person name="Segal G."/>
        </authorList>
    </citation>
    <scope>NUCLEOTIDE SEQUENCE [LARGE SCALE GENOMIC DNA]</scope>
    <source>
        <strain evidence="1 2">ATCC 43878</strain>
    </source>
</reference>
<organism evidence="1 2">
    <name type="scientific">Legionella brunensis</name>
    <dbReference type="NCBI Taxonomy" id="29422"/>
    <lineage>
        <taxon>Bacteria</taxon>
        <taxon>Pseudomonadati</taxon>
        <taxon>Pseudomonadota</taxon>
        <taxon>Gammaproteobacteria</taxon>
        <taxon>Legionellales</taxon>
        <taxon>Legionellaceae</taxon>
        <taxon>Legionella</taxon>
    </lineage>
</organism>
<dbReference type="OrthoDB" id="5648874at2"/>
<name>A0A0W0SP19_9GAMM</name>
<dbReference type="Proteomes" id="UP000054742">
    <property type="component" value="Unassembled WGS sequence"/>
</dbReference>
<dbReference type="PATRIC" id="fig|29422.6.peg.944"/>
<keyword evidence="2" id="KW-1185">Reference proteome</keyword>
<accession>A0A0W0SP19</accession>
<evidence type="ECO:0000313" key="1">
    <source>
        <dbReference type="EMBL" id="KTC85104.1"/>
    </source>
</evidence>
<sequence length="317" mass="36114">MPTIANFNAAPNKTSFLLKEDLDTQFYQQLNALSKKEREELAQNIVAQRDSNFPHLIEKLSRLCFADKGPLFIRGGSADFLGGILFELVRQKELAREESKTFAASFKARPTTLPLNYEFDKEVKAIFSLIKKVAQEYAATQKNENFVKNLWSNLANKIFNPLVLAANDLNLARNMQAVISNTEALNSYFEARLNDPEAYVQAIKEIKARIKEPWDLGGFAFFRGGVTTTLDGQTLRVPHRVAKMVDLIQEYESKTTHTEEETYKLYKDIQEYAQEALDSPRTAQKESTKVFYRALVNDSYLLNRKEVPLNDAARPLA</sequence>
<protein>
    <submittedName>
        <fullName evidence="1">Uncharacterized protein</fullName>
    </submittedName>
</protein>
<dbReference type="AlphaFoldDB" id="A0A0W0SP19"/>